<dbReference type="EMBL" id="LNYX01000034">
    <property type="protein sequence ID" value="KTD61135.1"/>
    <property type="molecule type" value="Genomic_DNA"/>
</dbReference>
<gene>
    <name evidence="4" type="ORF">Lspi_2755</name>
</gene>
<feature type="chain" id="PRO_5006918035" evidence="2">
    <location>
        <begin position="25"/>
        <end position="222"/>
    </location>
</feature>
<feature type="domain" description="BON" evidence="3">
    <location>
        <begin position="55"/>
        <end position="124"/>
    </location>
</feature>
<name>A0A0W0YWR6_LEGSP</name>
<dbReference type="Gene3D" id="3.30.1340.30">
    <property type="match status" value="2"/>
</dbReference>
<evidence type="ECO:0000313" key="5">
    <source>
        <dbReference type="Proteomes" id="UP000054877"/>
    </source>
</evidence>
<proteinExistence type="predicted"/>
<dbReference type="SMART" id="SM00749">
    <property type="entry name" value="BON"/>
    <property type="match status" value="2"/>
</dbReference>
<dbReference type="PATRIC" id="fig|452.5.peg.3050"/>
<feature type="domain" description="BON" evidence="3">
    <location>
        <begin position="130"/>
        <end position="202"/>
    </location>
</feature>
<feature type="region of interest" description="Disordered" evidence="1">
    <location>
        <begin position="32"/>
        <end position="57"/>
    </location>
</feature>
<evidence type="ECO:0000313" key="4">
    <source>
        <dbReference type="EMBL" id="KTD61135.1"/>
    </source>
</evidence>
<comment type="caution">
    <text evidence="4">The sequence shown here is derived from an EMBL/GenBank/DDBJ whole genome shotgun (WGS) entry which is preliminary data.</text>
</comment>
<protein>
    <submittedName>
        <fullName evidence="4">Osmotically inducible protein Y</fullName>
    </submittedName>
</protein>
<accession>A0A0W0YWR6</accession>
<dbReference type="PROSITE" id="PS50914">
    <property type="entry name" value="BON"/>
    <property type="match status" value="2"/>
</dbReference>
<dbReference type="InterPro" id="IPR051686">
    <property type="entry name" value="Lipoprotein_DolP"/>
</dbReference>
<dbReference type="InterPro" id="IPR007055">
    <property type="entry name" value="BON_dom"/>
</dbReference>
<dbReference type="AlphaFoldDB" id="A0A0W0YWR6"/>
<dbReference type="InterPro" id="IPR014004">
    <property type="entry name" value="Transpt-assoc_nodulatn_dom_bac"/>
</dbReference>
<keyword evidence="5" id="KW-1185">Reference proteome</keyword>
<reference evidence="4 5" key="1">
    <citation type="submission" date="2015-11" db="EMBL/GenBank/DDBJ databases">
        <title>Genomic analysis of 38 Legionella species identifies large and diverse effector repertoires.</title>
        <authorList>
            <person name="Burstein D."/>
            <person name="Amaro F."/>
            <person name="Zusman T."/>
            <person name="Lifshitz Z."/>
            <person name="Cohen O."/>
            <person name="Gilbert J.A."/>
            <person name="Pupko T."/>
            <person name="Shuman H.A."/>
            <person name="Segal G."/>
        </authorList>
    </citation>
    <scope>NUCLEOTIDE SEQUENCE [LARGE SCALE GENOMIC DNA]</scope>
    <source>
        <strain evidence="4 5">Mt.St.Helens-9</strain>
    </source>
</reference>
<feature type="signal peptide" evidence="2">
    <location>
        <begin position="1"/>
        <end position="24"/>
    </location>
</feature>
<evidence type="ECO:0000256" key="2">
    <source>
        <dbReference type="SAM" id="SignalP"/>
    </source>
</evidence>
<dbReference type="RefSeq" id="WP_058484668.1">
    <property type="nucleotide sequence ID" value="NZ_CAAAII010000012.1"/>
</dbReference>
<evidence type="ECO:0000259" key="3">
    <source>
        <dbReference type="PROSITE" id="PS50914"/>
    </source>
</evidence>
<dbReference type="Proteomes" id="UP000054877">
    <property type="component" value="Unassembled WGS sequence"/>
</dbReference>
<feature type="compositionally biased region" description="Low complexity" evidence="1">
    <location>
        <begin position="41"/>
        <end position="57"/>
    </location>
</feature>
<dbReference type="Pfam" id="PF04972">
    <property type="entry name" value="BON"/>
    <property type="match status" value="2"/>
</dbReference>
<dbReference type="STRING" id="452.Lspi_2755"/>
<keyword evidence="2" id="KW-0732">Signal</keyword>
<evidence type="ECO:0000256" key="1">
    <source>
        <dbReference type="SAM" id="MobiDB-lite"/>
    </source>
</evidence>
<dbReference type="PANTHER" id="PTHR34606:SF15">
    <property type="entry name" value="BON DOMAIN-CONTAINING PROTEIN"/>
    <property type="match status" value="1"/>
</dbReference>
<dbReference type="PANTHER" id="PTHR34606">
    <property type="entry name" value="BON DOMAIN-CONTAINING PROTEIN"/>
    <property type="match status" value="1"/>
</dbReference>
<organism evidence="4 5">
    <name type="scientific">Legionella spiritensis</name>
    <dbReference type="NCBI Taxonomy" id="452"/>
    <lineage>
        <taxon>Bacteria</taxon>
        <taxon>Pseudomonadati</taxon>
        <taxon>Pseudomonadota</taxon>
        <taxon>Gammaproteobacteria</taxon>
        <taxon>Legionellales</taxon>
        <taxon>Legionellaceae</taxon>
        <taxon>Legionella</taxon>
    </lineage>
</organism>
<sequence length="222" mass="23350">MDRLKTYSILLVSGCMSFGMLAHADNYNNTPSQNGAPAAVQTDTTTPGIPATQTTSSASDTAILQSLQAALAHFKDKVNVTVTDGIASLSGKVDSDTDYEKIITLTESTPGIKDVNVDNLTVKDSQQPLKDTYITAKIKGALIKADIMDKDLPAWTLSVETKDGVVYLSGDVASAQQKQSILNLVNGVQGVSGVKDRMVIASSDAAANQGSTTDNQTSSVYE</sequence>